<dbReference type="OrthoDB" id="3945592at2759"/>
<dbReference type="AlphaFoldDB" id="A0A6A7BSY4"/>
<feature type="region of interest" description="Disordered" evidence="1">
    <location>
        <begin position="1003"/>
        <end position="1040"/>
    </location>
</feature>
<keyword evidence="3" id="KW-1185">Reference proteome</keyword>
<evidence type="ECO:0000313" key="3">
    <source>
        <dbReference type="Proteomes" id="UP000799421"/>
    </source>
</evidence>
<feature type="region of interest" description="Disordered" evidence="1">
    <location>
        <begin position="377"/>
        <end position="521"/>
    </location>
</feature>
<feature type="compositionally biased region" description="Basic and acidic residues" evidence="1">
    <location>
        <begin position="550"/>
        <end position="576"/>
    </location>
</feature>
<feature type="compositionally biased region" description="Polar residues" evidence="1">
    <location>
        <begin position="469"/>
        <end position="510"/>
    </location>
</feature>
<dbReference type="EMBL" id="MU006014">
    <property type="protein sequence ID" value="KAF2858243.1"/>
    <property type="molecule type" value="Genomic_DNA"/>
</dbReference>
<protein>
    <submittedName>
        <fullName evidence="2">Uncharacterized protein</fullName>
    </submittedName>
</protein>
<proteinExistence type="predicted"/>
<dbReference type="Proteomes" id="UP000799421">
    <property type="component" value="Unassembled WGS sequence"/>
</dbReference>
<evidence type="ECO:0000313" key="2">
    <source>
        <dbReference type="EMBL" id="KAF2858243.1"/>
    </source>
</evidence>
<evidence type="ECO:0000256" key="1">
    <source>
        <dbReference type="SAM" id="MobiDB-lite"/>
    </source>
</evidence>
<organism evidence="2 3">
    <name type="scientific">Piedraia hortae CBS 480.64</name>
    <dbReference type="NCBI Taxonomy" id="1314780"/>
    <lineage>
        <taxon>Eukaryota</taxon>
        <taxon>Fungi</taxon>
        <taxon>Dikarya</taxon>
        <taxon>Ascomycota</taxon>
        <taxon>Pezizomycotina</taxon>
        <taxon>Dothideomycetes</taxon>
        <taxon>Dothideomycetidae</taxon>
        <taxon>Capnodiales</taxon>
        <taxon>Piedraiaceae</taxon>
        <taxon>Piedraia</taxon>
    </lineage>
</organism>
<name>A0A6A7BSY4_9PEZI</name>
<feature type="compositionally biased region" description="Basic residues" evidence="1">
    <location>
        <begin position="719"/>
        <end position="730"/>
    </location>
</feature>
<feature type="compositionally biased region" description="Basic and acidic residues" evidence="1">
    <location>
        <begin position="738"/>
        <end position="769"/>
    </location>
</feature>
<feature type="compositionally biased region" description="Polar residues" evidence="1">
    <location>
        <begin position="1028"/>
        <end position="1040"/>
    </location>
</feature>
<feature type="region of interest" description="Disordered" evidence="1">
    <location>
        <begin position="254"/>
        <end position="274"/>
    </location>
</feature>
<accession>A0A6A7BSY4</accession>
<feature type="compositionally biased region" description="Polar residues" evidence="1">
    <location>
        <begin position="393"/>
        <end position="409"/>
    </location>
</feature>
<feature type="region of interest" description="Disordered" evidence="1">
    <location>
        <begin position="688"/>
        <end position="769"/>
    </location>
</feature>
<feature type="compositionally biased region" description="Polar residues" evidence="1">
    <location>
        <begin position="702"/>
        <end position="713"/>
    </location>
</feature>
<gene>
    <name evidence="2" type="ORF">K470DRAFT_266193</name>
</gene>
<feature type="region of interest" description="Disordered" evidence="1">
    <location>
        <begin position="550"/>
        <end position="591"/>
    </location>
</feature>
<sequence>MTLPPMIVSGNRDADVKAVSKDMCRFKPEKFGDLLPNDIPHDATRRNEEDFIRRFFTEEDIYIRGGAFGEGKGFRFLKQVLWSIATYNHEQRIPAIAEEWLASNMSIWTDPENIPYLMRSDVAPMTFFHEDQVAMYSDKLLRRVIRHIQYKIKCHAVKYRILCAPLPTMEADDMGFPKPGQNYKQTSLYDQMPPAALETLPYGTTQPGGAMHAPQSDRTDTTSTIEAAARDIISVQSMQGDEQVEQRATPSLQTIPEQLSHQPHETDSQKVGKAHSRGLNRVNSQASALFNRQVIQQAYFQPQGHAYPLNRGQANPQAYVPPYKHPYGPPQVQPHEPPYQHYGPVSWQTNGYSPPVYASSDQQLIYVAENTRVLSNEKERPNILGNSKKHATTETVNSERASPVQTEPSLVQKEMSPVQKVQPLAQQAPPHSAQQEPVGRDVGLPQPTVSSSNKETRMINDPVSGEDQYPSSRKATPLSSDKAGSSQPTQAEQSSRVQTSSETDASVTESRMNKETAQPPAVAVADVGTGPAYQLAEQVQTKSADIDKVKTTQESRVKAKARDSKQIDKGRIDPKSKATITPPSQPKDEEARANLDCRVGTTHIGEGATEVEELFLFRMTHKISAAEALKLLRDTYSGVEDVFRISLSQKTRVYKIIMSGTSHARQLLDENRALPAHRRLAIEVPHKYHTSHRRSWDHAPFGQSTGSSTLRSSQDSHRPSKRGSRRKSKKSLSQNYDAKLDVTKPWEPAKAKAQSKEHLQGPKIDQHRNEVLKTGPPALKDDNPDVAPKASGRLAYRTFAEAVASGRESSVARKAQPAANDTKGIANKPATTVTPLITKQLETAKRKSAVRDIEANVPIHTAFAVSPAAIRGKGGTMELSASKTDLSRTRGSLPAKDESVAEYTKKTAKNLLTGAFDVVKTSTVSTDATEANDMIKGASEPGVSCQAFGHMLAELEDKPNEFCGSIGIPEKKSKSWFEEMKGATEMTKATALKAETAQHIDKEEDLAEAELHQPIYSRKRKKDKNYKNSDSANESWPSEI</sequence>
<reference evidence="2" key="1">
    <citation type="journal article" date="2020" name="Stud. Mycol.">
        <title>101 Dothideomycetes genomes: a test case for predicting lifestyles and emergence of pathogens.</title>
        <authorList>
            <person name="Haridas S."/>
            <person name="Albert R."/>
            <person name="Binder M."/>
            <person name="Bloem J."/>
            <person name="Labutti K."/>
            <person name="Salamov A."/>
            <person name="Andreopoulos B."/>
            <person name="Baker S."/>
            <person name="Barry K."/>
            <person name="Bills G."/>
            <person name="Bluhm B."/>
            <person name="Cannon C."/>
            <person name="Castanera R."/>
            <person name="Culley D."/>
            <person name="Daum C."/>
            <person name="Ezra D."/>
            <person name="Gonzalez J."/>
            <person name="Henrissat B."/>
            <person name="Kuo A."/>
            <person name="Liang C."/>
            <person name="Lipzen A."/>
            <person name="Lutzoni F."/>
            <person name="Magnuson J."/>
            <person name="Mondo S."/>
            <person name="Nolan M."/>
            <person name="Ohm R."/>
            <person name="Pangilinan J."/>
            <person name="Park H.-J."/>
            <person name="Ramirez L."/>
            <person name="Alfaro M."/>
            <person name="Sun H."/>
            <person name="Tritt A."/>
            <person name="Yoshinaga Y."/>
            <person name="Zwiers L.-H."/>
            <person name="Turgeon B."/>
            <person name="Goodwin S."/>
            <person name="Spatafora J."/>
            <person name="Crous P."/>
            <person name="Grigoriev I."/>
        </authorList>
    </citation>
    <scope>NUCLEOTIDE SEQUENCE</scope>
    <source>
        <strain evidence="2">CBS 480.64</strain>
    </source>
</reference>